<dbReference type="InterPro" id="IPR036397">
    <property type="entry name" value="RNaseH_sf"/>
</dbReference>
<dbReference type="Gene3D" id="3.30.420.10">
    <property type="entry name" value="Ribonuclease H-like superfamily/Ribonuclease H"/>
    <property type="match status" value="1"/>
</dbReference>
<dbReference type="OrthoDB" id="6437429at2759"/>
<name>A0A4Y2W7E4_ARAVE</name>
<dbReference type="GO" id="GO:0003676">
    <property type="term" value="F:nucleic acid binding"/>
    <property type="evidence" value="ECO:0007669"/>
    <property type="project" value="InterPro"/>
</dbReference>
<dbReference type="Proteomes" id="UP000499080">
    <property type="component" value="Unassembled WGS sequence"/>
</dbReference>
<comment type="caution">
    <text evidence="1">The sequence shown here is derived from an EMBL/GenBank/DDBJ whole genome shotgun (WGS) entry which is preliminary data.</text>
</comment>
<organism evidence="1 2">
    <name type="scientific">Araneus ventricosus</name>
    <name type="common">Orbweaver spider</name>
    <name type="synonym">Epeira ventricosa</name>
    <dbReference type="NCBI Taxonomy" id="182803"/>
    <lineage>
        <taxon>Eukaryota</taxon>
        <taxon>Metazoa</taxon>
        <taxon>Ecdysozoa</taxon>
        <taxon>Arthropoda</taxon>
        <taxon>Chelicerata</taxon>
        <taxon>Arachnida</taxon>
        <taxon>Araneae</taxon>
        <taxon>Araneomorphae</taxon>
        <taxon>Entelegynae</taxon>
        <taxon>Araneoidea</taxon>
        <taxon>Araneidae</taxon>
        <taxon>Araneus</taxon>
    </lineage>
</organism>
<gene>
    <name evidence="1" type="ORF">AVEN_164616_1</name>
</gene>
<dbReference type="AlphaFoldDB" id="A0A4Y2W7E4"/>
<sequence>MLQIYAIPQMKHLQPNDIFQQDGASPHWGTDVRAFLDTTFPNRWMRRGGLIGWPPRSQEGNATWLELDYMLDILRAAKEVHMEVH</sequence>
<keyword evidence="2" id="KW-1185">Reference proteome</keyword>
<accession>A0A4Y2W7E4</accession>
<evidence type="ECO:0000313" key="1">
    <source>
        <dbReference type="EMBL" id="GBO32060.1"/>
    </source>
</evidence>
<evidence type="ECO:0008006" key="3">
    <source>
        <dbReference type="Google" id="ProtNLM"/>
    </source>
</evidence>
<dbReference type="EMBL" id="BGPR01055504">
    <property type="protein sequence ID" value="GBO32060.1"/>
    <property type="molecule type" value="Genomic_DNA"/>
</dbReference>
<proteinExistence type="predicted"/>
<evidence type="ECO:0000313" key="2">
    <source>
        <dbReference type="Proteomes" id="UP000499080"/>
    </source>
</evidence>
<reference evidence="1 2" key="1">
    <citation type="journal article" date="2019" name="Sci. Rep.">
        <title>Orb-weaving spider Araneus ventricosus genome elucidates the spidroin gene catalogue.</title>
        <authorList>
            <person name="Kono N."/>
            <person name="Nakamura H."/>
            <person name="Ohtoshi R."/>
            <person name="Moran D.A.P."/>
            <person name="Shinohara A."/>
            <person name="Yoshida Y."/>
            <person name="Fujiwara M."/>
            <person name="Mori M."/>
            <person name="Tomita M."/>
            <person name="Arakawa K."/>
        </authorList>
    </citation>
    <scope>NUCLEOTIDE SEQUENCE [LARGE SCALE GENOMIC DNA]</scope>
</reference>
<protein>
    <recommendedName>
        <fullName evidence="3">Tc1-like transposase DDE domain-containing protein</fullName>
    </recommendedName>
</protein>